<feature type="transmembrane region" description="Helical" evidence="13">
    <location>
        <begin position="12"/>
        <end position="34"/>
    </location>
</feature>
<reference evidence="15 16" key="1">
    <citation type="submission" date="2018-06" db="EMBL/GenBank/DDBJ databases">
        <authorList>
            <consortium name="Pathogen Informatics"/>
            <person name="Doyle S."/>
        </authorList>
    </citation>
    <scope>NUCLEOTIDE SEQUENCE [LARGE SCALE GENOMIC DNA]</scope>
    <source>
        <strain evidence="15 16">NCTC10283</strain>
    </source>
</reference>
<evidence type="ECO:0000256" key="11">
    <source>
        <dbReference type="ARBA" id="ARBA00023136"/>
    </source>
</evidence>
<keyword evidence="8" id="KW-0249">Electron transport</keyword>
<evidence type="ECO:0000256" key="12">
    <source>
        <dbReference type="ARBA" id="ARBA00037975"/>
    </source>
</evidence>
<keyword evidence="16" id="KW-1185">Reference proteome</keyword>
<keyword evidence="9 13" id="KW-1133">Transmembrane helix</keyword>
<keyword evidence="6 13" id="KW-0812">Transmembrane</keyword>
<accession>A0A376BWH1</accession>
<dbReference type="STRING" id="1120980.GCA_000745955_00869"/>
<dbReference type="GO" id="GO:0005886">
    <property type="term" value="C:plasma membrane"/>
    <property type="evidence" value="ECO:0007669"/>
    <property type="project" value="UniProtKB-SubCell"/>
</dbReference>
<dbReference type="GO" id="GO:0022904">
    <property type="term" value="P:respiratory electron transport chain"/>
    <property type="evidence" value="ECO:0007669"/>
    <property type="project" value="InterPro"/>
</dbReference>
<proteinExistence type="inferred from homology"/>
<evidence type="ECO:0000256" key="7">
    <source>
        <dbReference type="ARBA" id="ARBA00022723"/>
    </source>
</evidence>
<keyword evidence="11 13" id="KW-0472">Membrane</keyword>
<keyword evidence="5" id="KW-0349">Heme</keyword>
<dbReference type="Gene3D" id="1.20.950.20">
    <property type="entry name" value="Transmembrane di-heme cytochromes, Chain C"/>
    <property type="match status" value="1"/>
</dbReference>
<dbReference type="InterPro" id="IPR016174">
    <property type="entry name" value="Di-haem_cyt_TM"/>
</dbReference>
<evidence type="ECO:0000313" key="15">
    <source>
        <dbReference type="EMBL" id="SSY81138.1"/>
    </source>
</evidence>
<keyword evidence="4" id="KW-1003">Cell membrane</keyword>
<feature type="transmembrane region" description="Helical" evidence="13">
    <location>
        <begin position="84"/>
        <end position="102"/>
    </location>
</feature>
<dbReference type="RefSeq" id="WP_034291992.1">
    <property type="nucleotide sequence ID" value="NZ_CP091519.2"/>
</dbReference>
<dbReference type="PANTHER" id="PTHR30529:SF1">
    <property type="entry name" value="CYTOCHROME B561 HOMOLOG 2"/>
    <property type="match status" value="1"/>
</dbReference>
<evidence type="ECO:0000256" key="4">
    <source>
        <dbReference type="ARBA" id="ARBA00022475"/>
    </source>
</evidence>
<evidence type="ECO:0000256" key="5">
    <source>
        <dbReference type="ARBA" id="ARBA00022617"/>
    </source>
</evidence>
<comment type="similarity">
    <text evidence="12">Belongs to the cytochrome b561 family.</text>
</comment>
<keyword evidence="3" id="KW-0813">Transport</keyword>
<evidence type="ECO:0000256" key="10">
    <source>
        <dbReference type="ARBA" id="ARBA00023004"/>
    </source>
</evidence>
<feature type="transmembrane region" description="Helical" evidence="13">
    <location>
        <begin position="138"/>
        <end position="158"/>
    </location>
</feature>
<protein>
    <submittedName>
        <fullName evidence="15">Prokaryotic cytochrome b561</fullName>
    </submittedName>
</protein>
<evidence type="ECO:0000256" key="8">
    <source>
        <dbReference type="ARBA" id="ARBA00022982"/>
    </source>
</evidence>
<keyword evidence="7" id="KW-0479">Metal-binding</keyword>
<evidence type="ECO:0000256" key="3">
    <source>
        <dbReference type="ARBA" id="ARBA00022448"/>
    </source>
</evidence>
<dbReference type="GO" id="GO:0046872">
    <property type="term" value="F:metal ion binding"/>
    <property type="evidence" value="ECO:0007669"/>
    <property type="project" value="UniProtKB-KW"/>
</dbReference>
<name>A0A376BWH1_9NEIS</name>
<dbReference type="PANTHER" id="PTHR30529">
    <property type="entry name" value="CYTOCHROME B561"/>
    <property type="match status" value="1"/>
</dbReference>
<organism evidence="15 16">
    <name type="scientific">Alysiella crassa</name>
    <dbReference type="NCBI Taxonomy" id="153491"/>
    <lineage>
        <taxon>Bacteria</taxon>
        <taxon>Pseudomonadati</taxon>
        <taxon>Pseudomonadota</taxon>
        <taxon>Betaproteobacteria</taxon>
        <taxon>Neisseriales</taxon>
        <taxon>Neisseriaceae</taxon>
        <taxon>Alysiella</taxon>
    </lineage>
</organism>
<dbReference type="AlphaFoldDB" id="A0A376BWH1"/>
<evidence type="ECO:0000256" key="9">
    <source>
        <dbReference type="ARBA" id="ARBA00022989"/>
    </source>
</evidence>
<gene>
    <name evidence="15" type="ORF">NCTC10283_02704</name>
</gene>
<dbReference type="Proteomes" id="UP000254209">
    <property type="component" value="Unassembled WGS sequence"/>
</dbReference>
<dbReference type="Pfam" id="PF01292">
    <property type="entry name" value="Ni_hydr_CYTB"/>
    <property type="match status" value="1"/>
</dbReference>
<comment type="cofactor">
    <cofactor evidence="1">
        <name>heme b</name>
        <dbReference type="ChEBI" id="CHEBI:60344"/>
    </cofactor>
</comment>
<evidence type="ECO:0000256" key="13">
    <source>
        <dbReference type="SAM" id="Phobius"/>
    </source>
</evidence>
<dbReference type="OrthoDB" id="8723024at2"/>
<dbReference type="GO" id="GO:0009055">
    <property type="term" value="F:electron transfer activity"/>
    <property type="evidence" value="ECO:0007669"/>
    <property type="project" value="InterPro"/>
</dbReference>
<dbReference type="EMBL" id="UFSO01000003">
    <property type="protein sequence ID" value="SSY81138.1"/>
    <property type="molecule type" value="Genomic_DNA"/>
</dbReference>
<comment type="subcellular location">
    <subcellularLocation>
        <location evidence="2">Cell membrane</location>
        <topology evidence="2">Multi-pass membrane protein</topology>
    </subcellularLocation>
</comment>
<feature type="transmembrane region" description="Helical" evidence="13">
    <location>
        <begin position="40"/>
        <end position="64"/>
    </location>
</feature>
<sequence>MKQDDFYAYGTISRLLHWSMALCFFFMMATVIAFKIDEEYYSLMIYHKVTGVLLLALGAFRLLWAMGNRKNRPHSALPVKLGHALLYILMLTVPLLGALRQYGAAKGALEFMGVTLIPAASSKVDSFVSLGNQFHGELGIALFVVMIGHIAMAVFHQIKGEKIMQRMAGR</sequence>
<dbReference type="SUPFAM" id="SSF81342">
    <property type="entry name" value="Transmembrane di-heme cytochromes"/>
    <property type="match status" value="1"/>
</dbReference>
<dbReference type="InterPro" id="IPR011577">
    <property type="entry name" value="Cyt_b561_bac/Ni-Hgenase"/>
</dbReference>
<dbReference type="InterPro" id="IPR052168">
    <property type="entry name" value="Cytochrome_b561_oxidase"/>
</dbReference>
<evidence type="ECO:0000256" key="2">
    <source>
        <dbReference type="ARBA" id="ARBA00004651"/>
    </source>
</evidence>
<feature type="domain" description="Cytochrome b561 bacterial/Ni-hydrogenase" evidence="14">
    <location>
        <begin position="9"/>
        <end position="168"/>
    </location>
</feature>
<evidence type="ECO:0000313" key="16">
    <source>
        <dbReference type="Proteomes" id="UP000254209"/>
    </source>
</evidence>
<evidence type="ECO:0000256" key="1">
    <source>
        <dbReference type="ARBA" id="ARBA00001970"/>
    </source>
</evidence>
<dbReference type="GO" id="GO:0020037">
    <property type="term" value="F:heme binding"/>
    <property type="evidence" value="ECO:0007669"/>
    <property type="project" value="TreeGrafter"/>
</dbReference>
<evidence type="ECO:0000256" key="6">
    <source>
        <dbReference type="ARBA" id="ARBA00022692"/>
    </source>
</evidence>
<evidence type="ECO:0000259" key="14">
    <source>
        <dbReference type="Pfam" id="PF01292"/>
    </source>
</evidence>
<keyword evidence="10" id="KW-0408">Iron</keyword>